<keyword evidence="1" id="KW-0812">Transmembrane</keyword>
<feature type="transmembrane region" description="Helical" evidence="1">
    <location>
        <begin position="132"/>
        <end position="149"/>
    </location>
</feature>
<sequence>MDLIIFSCQARVASFFRQKKLQRVLLLALGIVGSAFYSWLFSFLLHKAYEGGINPGVQQVLQYANLSLLAIVILRGFFPAYIPKTEIVQRIYPVSALQKFWTEFIVELVSPFYFILLNFLVLLFLMSPEYTFQHLLQSTLVLFTAHVTLRSLQVFVERKMRWLHSNFITAAVLAGGFMALQARVPMFTASDEWLYLIVHLSSLGALIASNFFLEQAAAEPRLKEVSYSQNSRRSLAWRLFKNHKLARQIIIFGLVFKGFFLGADALSFTRDGIHLFEKSFTLWLFVGPIVVFAYVFNNVWGFYKNLWLTIERTSGSYRDFLKASLLPLRVPLLMDAALTFVYVAFFNHDNVTFIVMMYIGSALLLTPFSIIASFVSPKAVKGGLFSFDAKVSYLFNFLAMALFAMMFLPLLHPLLYLIYPVLIGGVFFALTAVMKEYPRYKYQLFETLYKVEA</sequence>
<evidence type="ECO:0000256" key="1">
    <source>
        <dbReference type="SAM" id="Phobius"/>
    </source>
</evidence>
<feature type="transmembrane region" description="Helical" evidence="1">
    <location>
        <begin position="414"/>
        <end position="434"/>
    </location>
</feature>
<dbReference type="Proteomes" id="UP001597544">
    <property type="component" value="Unassembled WGS sequence"/>
</dbReference>
<feature type="transmembrane region" description="Helical" evidence="1">
    <location>
        <begin position="63"/>
        <end position="83"/>
    </location>
</feature>
<gene>
    <name evidence="2" type="ORF">ACFSRY_14150</name>
</gene>
<dbReference type="EMBL" id="JBHULU010000021">
    <property type="protein sequence ID" value="MFD2515013.1"/>
    <property type="molecule type" value="Genomic_DNA"/>
</dbReference>
<proteinExistence type="predicted"/>
<feature type="transmembrane region" description="Helical" evidence="1">
    <location>
        <begin position="280"/>
        <end position="303"/>
    </location>
</feature>
<dbReference type="RefSeq" id="WP_377508888.1">
    <property type="nucleotide sequence ID" value="NZ_JBHULU010000021.1"/>
</dbReference>
<keyword evidence="3" id="KW-1185">Reference proteome</keyword>
<feature type="transmembrane region" description="Helical" evidence="1">
    <location>
        <begin position="104"/>
        <end position="126"/>
    </location>
</feature>
<feature type="transmembrane region" description="Helical" evidence="1">
    <location>
        <begin position="249"/>
        <end position="268"/>
    </location>
</feature>
<evidence type="ECO:0008006" key="4">
    <source>
        <dbReference type="Google" id="ProtNLM"/>
    </source>
</evidence>
<feature type="transmembrane region" description="Helical" evidence="1">
    <location>
        <begin position="193"/>
        <end position="213"/>
    </location>
</feature>
<name>A0ABW5IPX9_9BACT</name>
<feature type="transmembrane region" description="Helical" evidence="1">
    <location>
        <begin position="351"/>
        <end position="375"/>
    </location>
</feature>
<protein>
    <recommendedName>
        <fullName evidence="4">Membrane protein involved in the export of O-antigen and teichoic acid</fullName>
    </recommendedName>
</protein>
<feature type="transmembrane region" description="Helical" evidence="1">
    <location>
        <begin position="24"/>
        <end position="43"/>
    </location>
</feature>
<keyword evidence="1" id="KW-1133">Transmembrane helix</keyword>
<keyword evidence="1" id="KW-0472">Membrane</keyword>
<feature type="transmembrane region" description="Helical" evidence="1">
    <location>
        <begin position="161"/>
        <end position="181"/>
    </location>
</feature>
<reference evidence="3" key="1">
    <citation type="journal article" date="2019" name="Int. J. Syst. Evol. Microbiol.">
        <title>The Global Catalogue of Microorganisms (GCM) 10K type strain sequencing project: providing services to taxonomists for standard genome sequencing and annotation.</title>
        <authorList>
            <consortium name="The Broad Institute Genomics Platform"/>
            <consortium name="The Broad Institute Genome Sequencing Center for Infectious Disease"/>
            <person name="Wu L."/>
            <person name="Ma J."/>
        </authorList>
    </citation>
    <scope>NUCLEOTIDE SEQUENCE [LARGE SCALE GENOMIC DNA]</scope>
    <source>
        <strain evidence="3">KCTC 42498</strain>
    </source>
</reference>
<feature type="transmembrane region" description="Helical" evidence="1">
    <location>
        <begin position="324"/>
        <end position="345"/>
    </location>
</feature>
<comment type="caution">
    <text evidence="2">The sequence shown here is derived from an EMBL/GenBank/DDBJ whole genome shotgun (WGS) entry which is preliminary data.</text>
</comment>
<feature type="transmembrane region" description="Helical" evidence="1">
    <location>
        <begin position="387"/>
        <end position="408"/>
    </location>
</feature>
<accession>A0ABW5IPX9</accession>
<organism evidence="2 3">
    <name type="scientific">Pontibacter locisalis</name>
    <dbReference type="NCBI Taxonomy" id="1719035"/>
    <lineage>
        <taxon>Bacteria</taxon>
        <taxon>Pseudomonadati</taxon>
        <taxon>Bacteroidota</taxon>
        <taxon>Cytophagia</taxon>
        <taxon>Cytophagales</taxon>
        <taxon>Hymenobacteraceae</taxon>
        <taxon>Pontibacter</taxon>
    </lineage>
</organism>
<evidence type="ECO:0000313" key="2">
    <source>
        <dbReference type="EMBL" id="MFD2515013.1"/>
    </source>
</evidence>
<evidence type="ECO:0000313" key="3">
    <source>
        <dbReference type="Proteomes" id="UP001597544"/>
    </source>
</evidence>